<feature type="transmembrane region" description="Helical" evidence="7">
    <location>
        <begin position="74"/>
        <end position="91"/>
    </location>
</feature>
<evidence type="ECO:0000256" key="5">
    <source>
        <dbReference type="ARBA" id="ARBA00022989"/>
    </source>
</evidence>
<dbReference type="PANTHER" id="PTHR30086">
    <property type="entry name" value="ARGININE EXPORTER PROTEIN ARGO"/>
    <property type="match status" value="1"/>
</dbReference>
<organism evidence="8 9">
    <name type="scientific">Sutterella parvirubra YIT 11816</name>
    <dbReference type="NCBI Taxonomy" id="762967"/>
    <lineage>
        <taxon>Bacteria</taxon>
        <taxon>Pseudomonadati</taxon>
        <taxon>Pseudomonadota</taxon>
        <taxon>Betaproteobacteria</taxon>
        <taxon>Burkholderiales</taxon>
        <taxon>Sutterellaceae</taxon>
        <taxon>Sutterella</taxon>
    </lineage>
</organism>
<feature type="transmembrane region" description="Helical" evidence="7">
    <location>
        <begin position="124"/>
        <end position="145"/>
    </location>
</feature>
<dbReference type="STRING" id="762967.HMPREF9440_00604"/>
<feature type="transmembrane region" description="Helical" evidence="7">
    <location>
        <begin position="192"/>
        <end position="210"/>
    </location>
</feature>
<keyword evidence="5 7" id="KW-1133">Transmembrane helix</keyword>
<dbReference type="Pfam" id="PF01810">
    <property type="entry name" value="LysE"/>
    <property type="match status" value="1"/>
</dbReference>
<comment type="similarity">
    <text evidence="2">Belongs to the Rht family.</text>
</comment>
<evidence type="ECO:0000256" key="1">
    <source>
        <dbReference type="ARBA" id="ARBA00004651"/>
    </source>
</evidence>
<evidence type="ECO:0000256" key="7">
    <source>
        <dbReference type="SAM" id="Phobius"/>
    </source>
</evidence>
<evidence type="ECO:0000256" key="4">
    <source>
        <dbReference type="ARBA" id="ARBA00022692"/>
    </source>
</evidence>
<feature type="transmembrane region" description="Helical" evidence="7">
    <location>
        <begin position="40"/>
        <end position="62"/>
    </location>
</feature>
<dbReference type="PIRSF" id="PIRSF006324">
    <property type="entry name" value="LeuE"/>
    <property type="match status" value="1"/>
</dbReference>
<sequence length="214" mass="24034">MNTSLYLLYLVTAATTVLSPGPGVLMTIMKSIRHGYRGAVWGILGVASGTIIMALITVSGIGAMLRYSPEAYDLLRTVGALYMVWLGWKAWKAKGFSFKLAGHEAKDVVFDPNFVRWRLVMEGVALQMTNPMLIMFFFSVFLQFIDPAYSYREQVTVLSVTYFLLVFFIHTGYSMVTCHFRGFLKSDRAARVIYRTGAILFWALAAKVAVDLIH</sequence>
<evidence type="ECO:0000256" key="6">
    <source>
        <dbReference type="ARBA" id="ARBA00023136"/>
    </source>
</evidence>
<dbReference type="InterPro" id="IPR001123">
    <property type="entry name" value="LeuE-type"/>
</dbReference>
<comment type="subcellular location">
    <subcellularLocation>
        <location evidence="1">Cell membrane</location>
        <topology evidence="1">Multi-pass membrane protein</topology>
    </subcellularLocation>
</comment>
<reference evidence="8 9" key="1">
    <citation type="submission" date="2011-11" db="EMBL/GenBank/DDBJ databases">
        <authorList>
            <person name="Weinstock G."/>
            <person name="Sodergren E."/>
            <person name="Clifton S."/>
            <person name="Fulton L."/>
            <person name="Fulton B."/>
            <person name="Courtney L."/>
            <person name="Fronick C."/>
            <person name="Harrison M."/>
            <person name="Strong C."/>
            <person name="Farmer C."/>
            <person name="Delahaunty K."/>
            <person name="Markovic C."/>
            <person name="Hall O."/>
            <person name="Minx P."/>
            <person name="Tomlinson C."/>
            <person name="Mitreva M."/>
            <person name="Hou S."/>
            <person name="Chen J."/>
            <person name="Wollam A."/>
            <person name="Pepin K.H."/>
            <person name="Johnson M."/>
            <person name="Bhonagiri V."/>
            <person name="Zhang X."/>
            <person name="Suruliraj S."/>
            <person name="Warren W."/>
            <person name="Chinwalla A."/>
            <person name="Mardis E.R."/>
            <person name="Wilson R.K."/>
        </authorList>
    </citation>
    <scope>NUCLEOTIDE SEQUENCE [LARGE SCALE GENOMIC DNA]</scope>
    <source>
        <strain evidence="8 9">YIT 11816</strain>
    </source>
</reference>
<dbReference type="GO" id="GO:0005886">
    <property type="term" value="C:plasma membrane"/>
    <property type="evidence" value="ECO:0007669"/>
    <property type="project" value="UniProtKB-SubCell"/>
</dbReference>
<dbReference type="HOGENOM" id="CLU_079569_2_3_4"/>
<comment type="caution">
    <text evidence="8">The sequence shown here is derived from an EMBL/GenBank/DDBJ whole genome shotgun (WGS) entry which is preliminary data.</text>
</comment>
<name>H3KD00_9BURK</name>
<keyword evidence="4 7" id="KW-0812">Transmembrane</keyword>
<dbReference type="Proteomes" id="UP000004956">
    <property type="component" value="Unassembled WGS sequence"/>
</dbReference>
<keyword evidence="3" id="KW-1003">Cell membrane</keyword>
<proteinExistence type="inferred from homology"/>
<dbReference type="RefSeq" id="WP_008541193.1">
    <property type="nucleotide sequence ID" value="NZ_JH604897.1"/>
</dbReference>
<accession>H3KD00</accession>
<keyword evidence="6 7" id="KW-0472">Membrane</keyword>
<protein>
    <submittedName>
        <fullName evidence="8">Translocator protein, LysE family</fullName>
    </submittedName>
</protein>
<dbReference type="OrthoDB" id="9804822at2"/>
<dbReference type="AlphaFoldDB" id="H3KD00"/>
<evidence type="ECO:0000256" key="3">
    <source>
        <dbReference type="ARBA" id="ARBA00022475"/>
    </source>
</evidence>
<dbReference type="PANTHER" id="PTHR30086:SF14">
    <property type="entry name" value="HOMOSERINE_HOMOSERINE LACTONE EFFLUX PROTEIN"/>
    <property type="match status" value="1"/>
</dbReference>
<dbReference type="GO" id="GO:0042970">
    <property type="term" value="F:homoserine transmembrane transporter activity"/>
    <property type="evidence" value="ECO:0007669"/>
    <property type="project" value="TreeGrafter"/>
</dbReference>
<evidence type="ECO:0000313" key="9">
    <source>
        <dbReference type="Proteomes" id="UP000004956"/>
    </source>
</evidence>
<feature type="transmembrane region" description="Helical" evidence="7">
    <location>
        <begin position="6"/>
        <end position="28"/>
    </location>
</feature>
<feature type="transmembrane region" description="Helical" evidence="7">
    <location>
        <begin position="157"/>
        <end position="180"/>
    </location>
</feature>
<dbReference type="PATRIC" id="fig|762967.3.peg.494"/>
<gene>
    <name evidence="8" type="ORF">HMPREF9440_00604</name>
</gene>
<keyword evidence="9" id="KW-1185">Reference proteome</keyword>
<dbReference type="EMBL" id="AFBQ01000074">
    <property type="protein sequence ID" value="EHY32008.1"/>
    <property type="molecule type" value="Genomic_DNA"/>
</dbReference>
<evidence type="ECO:0000313" key="8">
    <source>
        <dbReference type="EMBL" id="EHY32008.1"/>
    </source>
</evidence>
<evidence type="ECO:0000256" key="2">
    <source>
        <dbReference type="ARBA" id="ARBA00007928"/>
    </source>
</evidence>